<name>A0A0D8FXU5_9ACTN</name>
<dbReference type="RefSeq" id="WP_156099278.1">
    <property type="nucleotide sequence ID" value="NZ_JXUW01000003.1"/>
</dbReference>
<protein>
    <submittedName>
        <fullName evidence="1">Uncharacterized protein</fullName>
    </submittedName>
</protein>
<accession>A0A0D8FXU5</accession>
<dbReference type="Proteomes" id="UP000032336">
    <property type="component" value="Unassembled WGS sequence"/>
</dbReference>
<dbReference type="AlphaFoldDB" id="A0A0D8FXU5"/>
<dbReference type="EMBL" id="JXUW01000003">
    <property type="protein sequence ID" value="KJE77774.1"/>
    <property type="molecule type" value="Genomic_DNA"/>
</dbReference>
<gene>
    <name evidence="1" type="ORF">FEAC_05230</name>
</gene>
<sequence>MQDTRHAWAISCSLLGVSEPAVHTIIAETEVPYLVVGAQLYRSPERTMSQQVLAAIVN</sequence>
<dbReference type="GeneID" id="78374100"/>
<proteinExistence type="predicted"/>
<keyword evidence="2" id="KW-1185">Reference proteome</keyword>
<organism evidence="1 2">
    <name type="scientific">Ferrimicrobium acidiphilum DSM 19497</name>
    <dbReference type="NCBI Taxonomy" id="1121877"/>
    <lineage>
        <taxon>Bacteria</taxon>
        <taxon>Bacillati</taxon>
        <taxon>Actinomycetota</taxon>
        <taxon>Acidimicrobiia</taxon>
        <taxon>Acidimicrobiales</taxon>
        <taxon>Acidimicrobiaceae</taxon>
        <taxon>Ferrimicrobium</taxon>
    </lineage>
</organism>
<evidence type="ECO:0000313" key="2">
    <source>
        <dbReference type="Proteomes" id="UP000032336"/>
    </source>
</evidence>
<reference evidence="1 2" key="1">
    <citation type="submission" date="2015-01" db="EMBL/GenBank/DDBJ databases">
        <title>Draft genome of the acidophilic iron oxidizer Ferrimicrobium acidiphilum strain T23.</title>
        <authorList>
            <person name="Poehlein A."/>
            <person name="Eisen S."/>
            <person name="Schloemann M."/>
            <person name="Johnson B.D."/>
            <person name="Daniel R."/>
            <person name="Muehling M."/>
        </authorList>
    </citation>
    <scope>NUCLEOTIDE SEQUENCE [LARGE SCALE GENOMIC DNA]</scope>
    <source>
        <strain evidence="1 2">T23</strain>
    </source>
</reference>
<evidence type="ECO:0000313" key="1">
    <source>
        <dbReference type="EMBL" id="KJE77774.1"/>
    </source>
</evidence>
<comment type="caution">
    <text evidence="1">The sequence shown here is derived from an EMBL/GenBank/DDBJ whole genome shotgun (WGS) entry which is preliminary data.</text>
</comment>